<evidence type="ECO:0000313" key="6">
    <source>
        <dbReference type="Proteomes" id="UP000722791"/>
    </source>
</evidence>
<dbReference type="AlphaFoldDB" id="A0A8J4GMD3"/>
<evidence type="ECO:0000256" key="2">
    <source>
        <dbReference type="ARBA" id="ARBA00022980"/>
    </source>
</evidence>
<dbReference type="PANTHER" id="PTHR13528:SF2">
    <property type="entry name" value="LARGE RIBOSOMAL SUBUNIT PROTEIN BL28M"/>
    <property type="match status" value="1"/>
</dbReference>
<dbReference type="GO" id="GO:0005840">
    <property type="term" value="C:ribosome"/>
    <property type="evidence" value="ECO:0007669"/>
    <property type="project" value="UniProtKB-KW"/>
</dbReference>
<gene>
    <name evidence="4" type="ORF">Vretifemale_13917</name>
    <name evidence="5" type="ORF">Vretimale_13369</name>
</gene>
<dbReference type="GO" id="GO:0003735">
    <property type="term" value="F:structural constituent of ribosome"/>
    <property type="evidence" value="ECO:0007669"/>
    <property type="project" value="InterPro"/>
</dbReference>
<dbReference type="EMBL" id="BNCP01000033">
    <property type="protein sequence ID" value="GIL85510.1"/>
    <property type="molecule type" value="Genomic_DNA"/>
</dbReference>
<organism evidence="5 6">
    <name type="scientific">Volvox reticuliferus</name>
    <dbReference type="NCBI Taxonomy" id="1737510"/>
    <lineage>
        <taxon>Eukaryota</taxon>
        <taxon>Viridiplantae</taxon>
        <taxon>Chlorophyta</taxon>
        <taxon>core chlorophytes</taxon>
        <taxon>Chlorophyceae</taxon>
        <taxon>CS clade</taxon>
        <taxon>Chlamydomonadales</taxon>
        <taxon>Volvocaceae</taxon>
        <taxon>Volvox</taxon>
    </lineage>
</organism>
<dbReference type="Gene3D" id="2.30.170.40">
    <property type="entry name" value="Ribosomal protein L28/L24"/>
    <property type="match status" value="1"/>
</dbReference>
<dbReference type="SUPFAM" id="SSF143800">
    <property type="entry name" value="L28p-like"/>
    <property type="match status" value="1"/>
</dbReference>
<evidence type="ECO:0000256" key="3">
    <source>
        <dbReference type="ARBA" id="ARBA00023274"/>
    </source>
</evidence>
<dbReference type="InterPro" id="IPR026569">
    <property type="entry name" value="Ribosomal_bL28"/>
</dbReference>
<keyword evidence="3" id="KW-0687">Ribonucleoprotein</keyword>
<accession>A0A8J4GMD3</accession>
<dbReference type="GO" id="GO:1990904">
    <property type="term" value="C:ribonucleoprotein complex"/>
    <property type="evidence" value="ECO:0007669"/>
    <property type="project" value="UniProtKB-KW"/>
</dbReference>
<name>A0A8J4GMD3_9CHLO</name>
<dbReference type="OrthoDB" id="361870at2759"/>
<evidence type="ECO:0000313" key="7">
    <source>
        <dbReference type="Proteomes" id="UP000747110"/>
    </source>
</evidence>
<dbReference type="Proteomes" id="UP000747110">
    <property type="component" value="Unassembled WGS sequence"/>
</dbReference>
<proteinExistence type="inferred from homology"/>
<keyword evidence="7" id="KW-1185">Reference proteome</keyword>
<evidence type="ECO:0000313" key="5">
    <source>
        <dbReference type="EMBL" id="GIM09540.1"/>
    </source>
</evidence>
<dbReference type="InterPro" id="IPR037147">
    <property type="entry name" value="Ribosomal_bL28_sf"/>
</dbReference>
<evidence type="ECO:0008006" key="8">
    <source>
        <dbReference type="Google" id="ProtNLM"/>
    </source>
</evidence>
<keyword evidence="2" id="KW-0689">Ribosomal protein</keyword>
<comment type="similarity">
    <text evidence="1">Belongs to the bacterial ribosomal protein bL28 family.</text>
</comment>
<evidence type="ECO:0000256" key="1">
    <source>
        <dbReference type="ARBA" id="ARBA00008760"/>
    </source>
</evidence>
<evidence type="ECO:0000313" key="4">
    <source>
        <dbReference type="EMBL" id="GIL85510.1"/>
    </source>
</evidence>
<dbReference type="PANTHER" id="PTHR13528">
    <property type="entry name" value="39S RIBOSOMAL PROTEIN L28, MITOCHONDRIAL"/>
    <property type="match status" value="1"/>
</dbReference>
<comment type="caution">
    <text evidence="5">The sequence shown here is derived from an EMBL/GenBank/DDBJ whole genome shotgun (WGS) entry which is preliminary data.</text>
</comment>
<reference evidence="5" key="1">
    <citation type="journal article" date="2021" name="Proc. Natl. Acad. Sci. U.S.A.">
        <title>Three genomes in the algal genus Volvox reveal the fate of a haploid sex-determining region after a transition to homothallism.</title>
        <authorList>
            <person name="Yamamoto K."/>
            <person name="Hamaji T."/>
            <person name="Kawai-Toyooka H."/>
            <person name="Matsuzaki R."/>
            <person name="Takahashi F."/>
            <person name="Nishimura Y."/>
            <person name="Kawachi M."/>
            <person name="Noguchi H."/>
            <person name="Minakuchi Y."/>
            <person name="Umen J.G."/>
            <person name="Toyoda A."/>
            <person name="Nozaki H."/>
        </authorList>
    </citation>
    <scope>NUCLEOTIDE SEQUENCE</scope>
    <source>
        <strain evidence="5">NIES-3785</strain>
        <strain evidence="4">NIES-3786</strain>
    </source>
</reference>
<sequence>MSKFASAQELLKQLVPYAKEGFARLEACRRKVVWGNSPIMLRVRQYPKSKDKRVSLVMPQWHKVNLYSEVLNRKVPLTMTNSTLRMIEDMGGLDSYLLKTPESKLKSDTTSVLKWEVLTTLRRKRHIERMAQLSGAKW</sequence>
<protein>
    <recommendedName>
        <fullName evidence="8">Mitochondrial ribosomal protein L28</fullName>
    </recommendedName>
</protein>
<dbReference type="Proteomes" id="UP000722791">
    <property type="component" value="Unassembled WGS sequence"/>
</dbReference>
<dbReference type="EMBL" id="BNCQ01000031">
    <property type="protein sequence ID" value="GIM09540.1"/>
    <property type="molecule type" value="Genomic_DNA"/>
</dbReference>
<dbReference type="InterPro" id="IPR034704">
    <property type="entry name" value="Ribosomal_bL28/bL31-like_sf"/>
</dbReference>